<dbReference type="EMBL" id="HBEA01016444">
    <property type="protein sequence ID" value="CAD8263046.1"/>
    <property type="molecule type" value="Transcribed_RNA"/>
</dbReference>
<evidence type="ECO:0000313" key="1">
    <source>
        <dbReference type="EMBL" id="CAD8263046.1"/>
    </source>
</evidence>
<reference evidence="1" key="1">
    <citation type="submission" date="2021-01" db="EMBL/GenBank/DDBJ databases">
        <authorList>
            <person name="Corre E."/>
            <person name="Pelletier E."/>
            <person name="Niang G."/>
            <person name="Scheremetjew M."/>
            <person name="Finn R."/>
            <person name="Kale V."/>
            <person name="Holt S."/>
            <person name="Cochrane G."/>
            <person name="Meng A."/>
            <person name="Brown T."/>
            <person name="Cohen L."/>
        </authorList>
    </citation>
    <scope>NUCLEOTIDE SEQUENCE</scope>
    <source>
        <strain evidence="1">CCMP2078</strain>
    </source>
</reference>
<protein>
    <recommendedName>
        <fullName evidence="2">Lipocalin-like domain-containing protein</fullName>
    </recommendedName>
</protein>
<accession>A0A7R9UEL6</accession>
<evidence type="ECO:0008006" key="2">
    <source>
        <dbReference type="Google" id="ProtNLM"/>
    </source>
</evidence>
<organism evidence="1">
    <name type="scientific">Pinguiococcus pyrenoidosus</name>
    <dbReference type="NCBI Taxonomy" id="172671"/>
    <lineage>
        <taxon>Eukaryota</taxon>
        <taxon>Sar</taxon>
        <taxon>Stramenopiles</taxon>
        <taxon>Ochrophyta</taxon>
        <taxon>Pinguiophyceae</taxon>
        <taxon>Pinguiochrysidales</taxon>
        <taxon>Pinguiochrysidaceae</taxon>
        <taxon>Pinguiococcus</taxon>
    </lineage>
</organism>
<gene>
    <name evidence="1" type="ORF">PPYR1160_LOCUS12548</name>
</gene>
<proteinExistence type="predicted"/>
<dbReference type="AlphaFoldDB" id="A0A7R9UEL6"/>
<name>A0A7R9UEL6_9STRA</name>
<sequence length="146" mass="15453">MASGFVEDAQLPRHVSGLWIGEAVPDASLAQEIPVNPIRWAASFTRPDVFGATAPSFFGAGYFDDAGDLENSPLLFYVLQGVWNPADGSVRFTKSYSAGELQGLVLDYNGTLALDTEDGQPIISGSWVNSSGGSFGTFAARLEEAS</sequence>